<reference evidence="2 3" key="1">
    <citation type="journal article" date="2020" name="Genomics">
        <title>Complete, high-quality genomes from long-read metagenomic sequencing of two wolf lichen thalli reveals enigmatic genome architecture.</title>
        <authorList>
            <person name="McKenzie S.K."/>
            <person name="Walston R.F."/>
            <person name="Allen J.L."/>
        </authorList>
    </citation>
    <scope>NUCLEOTIDE SEQUENCE [LARGE SCALE GENOMIC DNA]</scope>
    <source>
        <strain evidence="2">WasteWater2</strain>
    </source>
</reference>
<evidence type="ECO:0000313" key="2">
    <source>
        <dbReference type="EMBL" id="KAF6238921.1"/>
    </source>
</evidence>
<evidence type="ECO:0000313" key="3">
    <source>
        <dbReference type="Proteomes" id="UP000578531"/>
    </source>
</evidence>
<proteinExistence type="predicted"/>
<dbReference type="EMBL" id="JACCJC010000007">
    <property type="protein sequence ID" value="KAF6238921.1"/>
    <property type="molecule type" value="Genomic_DNA"/>
</dbReference>
<name>A0A8H6L809_9LECA</name>
<keyword evidence="3" id="KW-1185">Reference proteome</keyword>
<accession>A0A8H6L809</accession>
<sequence>MAILNAPNLVLLSVWIQYPNDAAMGGYVRIPGAFSFTPGKLIPPIKVLVLHAYAVGLGRLDDLEHRIQIHALRELTSTPGPRLNLPNFLATLMRSAELRLEFLDIHWMYPGLLNLPTRGWPAVFEAFLLHFKGLKKLALKGAIILPLLYLARSISWHGETLEVLTLHYSDAVRRPPSRLIRRQRATTVRDIENLCEMCPRLRTLTLGLHFGDDLAIQRSFQHFQALEELSIYSPLCSGFMCLIEPRVDLRYVYAPAAQLRSPRLRAVSLNVGVEGTSIMPDFGSSVMRHANDDIKWENEHRLGIDSPRGGSPDGGWTRDDDYESAHEANDGHVALEHGYLASMSILLLTGHQQTSCHKKWLPWYWRF</sequence>
<evidence type="ECO:0000256" key="1">
    <source>
        <dbReference type="SAM" id="MobiDB-lite"/>
    </source>
</evidence>
<feature type="region of interest" description="Disordered" evidence="1">
    <location>
        <begin position="301"/>
        <end position="323"/>
    </location>
</feature>
<dbReference type="OrthoDB" id="10550642at2759"/>
<dbReference type="Proteomes" id="UP000578531">
    <property type="component" value="Unassembled WGS sequence"/>
</dbReference>
<organism evidence="2 3">
    <name type="scientific">Letharia columbiana</name>
    <dbReference type="NCBI Taxonomy" id="112416"/>
    <lineage>
        <taxon>Eukaryota</taxon>
        <taxon>Fungi</taxon>
        <taxon>Dikarya</taxon>
        <taxon>Ascomycota</taxon>
        <taxon>Pezizomycotina</taxon>
        <taxon>Lecanoromycetes</taxon>
        <taxon>OSLEUM clade</taxon>
        <taxon>Lecanoromycetidae</taxon>
        <taxon>Lecanorales</taxon>
        <taxon>Lecanorineae</taxon>
        <taxon>Parmeliaceae</taxon>
        <taxon>Letharia</taxon>
    </lineage>
</organism>
<gene>
    <name evidence="2" type="ORF">HO173_002793</name>
</gene>
<comment type="caution">
    <text evidence="2">The sequence shown here is derived from an EMBL/GenBank/DDBJ whole genome shotgun (WGS) entry which is preliminary data.</text>
</comment>
<dbReference type="AlphaFoldDB" id="A0A8H6L809"/>
<dbReference type="RefSeq" id="XP_037168217.1">
    <property type="nucleotide sequence ID" value="XM_037304724.1"/>
</dbReference>
<protein>
    <submittedName>
        <fullName evidence="2">Uncharacterized protein</fullName>
    </submittedName>
</protein>
<dbReference type="GeneID" id="59284464"/>